<gene>
    <name evidence="2" type="primary">20204125</name>
    <name evidence="1" type="ORF">HELRODRAFT_172613</name>
</gene>
<keyword evidence="3" id="KW-1185">Reference proteome</keyword>
<protein>
    <recommendedName>
        <fullName evidence="4">Ig-like domain-containing protein</fullName>
    </recommendedName>
</protein>
<dbReference type="InParanoid" id="T1F5M6"/>
<organism evidence="2 3">
    <name type="scientific">Helobdella robusta</name>
    <name type="common">Californian leech</name>
    <dbReference type="NCBI Taxonomy" id="6412"/>
    <lineage>
        <taxon>Eukaryota</taxon>
        <taxon>Metazoa</taxon>
        <taxon>Spiralia</taxon>
        <taxon>Lophotrochozoa</taxon>
        <taxon>Annelida</taxon>
        <taxon>Clitellata</taxon>
        <taxon>Hirudinea</taxon>
        <taxon>Rhynchobdellida</taxon>
        <taxon>Glossiphoniidae</taxon>
        <taxon>Helobdella</taxon>
    </lineage>
</organism>
<dbReference type="GO" id="GO:0032589">
    <property type="term" value="C:neuron projection membrane"/>
    <property type="evidence" value="ECO:0000318"/>
    <property type="project" value="GO_Central"/>
</dbReference>
<dbReference type="GeneID" id="20204125"/>
<dbReference type="EMBL" id="KB096502">
    <property type="protein sequence ID" value="ESO04257.1"/>
    <property type="molecule type" value="Genomic_DNA"/>
</dbReference>
<reference evidence="1 3" key="2">
    <citation type="journal article" date="2013" name="Nature">
        <title>Insights into bilaterian evolution from three spiralian genomes.</title>
        <authorList>
            <person name="Simakov O."/>
            <person name="Marletaz F."/>
            <person name="Cho S.J."/>
            <person name="Edsinger-Gonzales E."/>
            <person name="Havlak P."/>
            <person name="Hellsten U."/>
            <person name="Kuo D.H."/>
            <person name="Larsson T."/>
            <person name="Lv J."/>
            <person name="Arendt D."/>
            <person name="Savage R."/>
            <person name="Osoegawa K."/>
            <person name="de Jong P."/>
            <person name="Grimwood J."/>
            <person name="Chapman J.A."/>
            <person name="Shapiro H."/>
            <person name="Aerts A."/>
            <person name="Otillar R.P."/>
            <person name="Terry A.Y."/>
            <person name="Boore J.L."/>
            <person name="Grigoriev I.V."/>
            <person name="Lindberg D.R."/>
            <person name="Seaver E.C."/>
            <person name="Weisblat D.A."/>
            <person name="Putnam N.H."/>
            <person name="Rokhsar D.S."/>
        </authorList>
    </citation>
    <scope>NUCLEOTIDE SEQUENCE</scope>
</reference>
<evidence type="ECO:0000313" key="1">
    <source>
        <dbReference type="EMBL" id="ESO04257.1"/>
    </source>
</evidence>
<dbReference type="CTD" id="20204125"/>
<dbReference type="EnsemblMetazoa" id="HelroT172613">
    <property type="protein sequence ID" value="HelroP172613"/>
    <property type="gene ID" value="HelroG172613"/>
</dbReference>
<dbReference type="EMBL" id="AMQM01004294">
    <property type="status" value="NOT_ANNOTATED_CDS"/>
    <property type="molecule type" value="Genomic_DNA"/>
</dbReference>
<dbReference type="AlphaFoldDB" id="T1F5M6"/>
<evidence type="ECO:0008006" key="4">
    <source>
        <dbReference type="Google" id="ProtNLM"/>
    </source>
</evidence>
<dbReference type="RefSeq" id="XP_009017526.1">
    <property type="nucleotide sequence ID" value="XM_009019278.1"/>
</dbReference>
<dbReference type="KEGG" id="hro:HELRODRAFT_172613"/>
<evidence type="ECO:0000313" key="2">
    <source>
        <dbReference type="EnsemblMetazoa" id="HelroP172613"/>
    </source>
</evidence>
<dbReference type="SUPFAM" id="SSF48726">
    <property type="entry name" value="Immunoglobulin"/>
    <property type="match status" value="1"/>
</dbReference>
<name>T1F5M6_HELRO</name>
<sequence length="319" mass="36173">MAVIEVSIFTMTLVLDIMFFKTGYAAIGWNDKIENHHSISVNEVGVTTTLWFSEECLHVSFNGRSLCNASLPCPRADSRVRASKNSVKIFNLTTNDSGLYECYIAHLRVSQKIYLTVIEKLVVNASRDFVTRNSTLCGEEDESLTYTCRTDYYVHRHLTTDCNLTWVYLDNKYQKHDVAADSPAIPDLIESYPHQKRVSSEIKVSPNFTNDYDFYCGLQCFYKERVTGGILKKFQNVRRVDCSSKTATKMVEVSVGGSVLQGFEEECQSLVHRSKNVIQNKLENKKFLKISAATVEDAGTYWCLSPSQKLHTIQLSVTC</sequence>
<reference evidence="3" key="1">
    <citation type="submission" date="2012-12" db="EMBL/GenBank/DDBJ databases">
        <authorList>
            <person name="Hellsten U."/>
            <person name="Grimwood J."/>
            <person name="Chapman J.A."/>
            <person name="Shapiro H."/>
            <person name="Aerts A."/>
            <person name="Otillar R.P."/>
            <person name="Terry A.Y."/>
            <person name="Boore J.L."/>
            <person name="Simakov O."/>
            <person name="Marletaz F."/>
            <person name="Cho S.-J."/>
            <person name="Edsinger-Gonzales E."/>
            <person name="Havlak P."/>
            <person name="Kuo D.-H."/>
            <person name="Larsson T."/>
            <person name="Lv J."/>
            <person name="Arendt D."/>
            <person name="Savage R."/>
            <person name="Osoegawa K."/>
            <person name="de Jong P."/>
            <person name="Lindberg D.R."/>
            <person name="Seaver E.C."/>
            <person name="Weisblat D.A."/>
            <person name="Putnam N.H."/>
            <person name="Grigoriev I.V."/>
            <person name="Rokhsar D.S."/>
        </authorList>
    </citation>
    <scope>NUCLEOTIDE SEQUENCE</scope>
</reference>
<dbReference type="InterPro" id="IPR013783">
    <property type="entry name" value="Ig-like_fold"/>
</dbReference>
<reference evidence="2" key="3">
    <citation type="submission" date="2015-06" db="UniProtKB">
        <authorList>
            <consortium name="EnsemblMetazoa"/>
        </authorList>
    </citation>
    <scope>IDENTIFICATION</scope>
</reference>
<accession>T1F5M6</accession>
<dbReference type="Proteomes" id="UP000015101">
    <property type="component" value="Unassembled WGS sequence"/>
</dbReference>
<dbReference type="OrthoDB" id="9872799at2759"/>
<dbReference type="GO" id="GO:0050808">
    <property type="term" value="P:synapse organization"/>
    <property type="evidence" value="ECO:0000318"/>
    <property type="project" value="GO_Central"/>
</dbReference>
<dbReference type="InterPro" id="IPR036179">
    <property type="entry name" value="Ig-like_dom_sf"/>
</dbReference>
<dbReference type="Gene3D" id="2.60.40.10">
    <property type="entry name" value="Immunoglobulins"/>
    <property type="match status" value="1"/>
</dbReference>
<proteinExistence type="predicted"/>
<evidence type="ECO:0000313" key="3">
    <source>
        <dbReference type="Proteomes" id="UP000015101"/>
    </source>
</evidence>
<dbReference type="HOGENOM" id="CLU_872316_0_0_1"/>